<dbReference type="RefSeq" id="WP_077389449.1">
    <property type="nucleotide sequence ID" value="NZ_CP019645.1"/>
</dbReference>
<dbReference type="Gene3D" id="3.90.1530.30">
    <property type="match status" value="1"/>
</dbReference>
<evidence type="ECO:0000313" key="7">
    <source>
        <dbReference type="Proteomes" id="UP000188298"/>
    </source>
</evidence>
<dbReference type="GO" id="GO:0003677">
    <property type="term" value="F:DNA binding"/>
    <property type="evidence" value="ECO:0007669"/>
    <property type="project" value="UniProtKB-KW"/>
</dbReference>
<dbReference type="Gene3D" id="1.10.10.2830">
    <property type="match status" value="1"/>
</dbReference>
<evidence type="ECO:0000256" key="4">
    <source>
        <dbReference type="SAM" id="Coils"/>
    </source>
</evidence>
<dbReference type="GO" id="GO:0045881">
    <property type="term" value="P:positive regulation of sporulation resulting in formation of a cellular spore"/>
    <property type="evidence" value="ECO:0007669"/>
    <property type="project" value="TreeGrafter"/>
</dbReference>
<evidence type="ECO:0000256" key="3">
    <source>
        <dbReference type="ARBA" id="ARBA00023125"/>
    </source>
</evidence>
<dbReference type="KEGG" id="hbl:XJ32_09895"/>
<dbReference type="SUPFAM" id="SSF110849">
    <property type="entry name" value="ParB/Sulfiredoxin"/>
    <property type="match status" value="1"/>
</dbReference>
<accession>A0A1Q2LIT5</accession>
<dbReference type="Pfam" id="PF02195">
    <property type="entry name" value="ParB_N"/>
    <property type="match status" value="1"/>
</dbReference>
<evidence type="ECO:0000313" key="6">
    <source>
        <dbReference type="EMBL" id="AQQ60348.1"/>
    </source>
</evidence>
<dbReference type="Proteomes" id="UP000188298">
    <property type="component" value="Chromosome"/>
</dbReference>
<dbReference type="AlphaFoldDB" id="A0A1Q2LIT5"/>
<dbReference type="FunFam" id="1.10.10.2830:FF:000001">
    <property type="entry name" value="Chromosome partitioning protein ParB"/>
    <property type="match status" value="1"/>
</dbReference>
<dbReference type="GO" id="GO:0005694">
    <property type="term" value="C:chromosome"/>
    <property type="evidence" value="ECO:0007669"/>
    <property type="project" value="TreeGrafter"/>
</dbReference>
<gene>
    <name evidence="6" type="ORF">XJ32_09895</name>
</gene>
<dbReference type="EMBL" id="CP019645">
    <property type="protein sequence ID" value="AQQ60348.1"/>
    <property type="molecule type" value="Genomic_DNA"/>
</dbReference>
<protein>
    <submittedName>
        <fullName evidence="6">Chromosome partitioning protein ParB</fullName>
    </submittedName>
</protein>
<keyword evidence="2" id="KW-0159">Chromosome partition</keyword>
<evidence type="ECO:0000256" key="1">
    <source>
        <dbReference type="ARBA" id="ARBA00006295"/>
    </source>
</evidence>
<dbReference type="SMART" id="SM00470">
    <property type="entry name" value="ParB"/>
    <property type="match status" value="1"/>
</dbReference>
<dbReference type="FunFam" id="3.90.1530.30:FF:000001">
    <property type="entry name" value="Chromosome partitioning protein ParB"/>
    <property type="match status" value="1"/>
</dbReference>
<proteinExistence type="inferred from homology"/>
<dbReference type="InterPro" id="IPR003115">
    <property type="entry name" value="ParB_N"/>
</dbReference>
<name>A0A1Q2LIT5_9HELI</name>
<dbReference type="PANTHER" id="PTHR33375:SF1">
    <property type="entry name" value="CHROMOSOME-PARTITIONING PROTEIN PARB-RELATED"/>
    <property type="match status" value="1"/>
</dbReference>
<dbReference type="Pfam" id="PF17762">
    <property type="entry name" value="HTH_ParB"/>
    <property type="match status" value="1"/>
</dbReference>
<dbReference type="CDD" id="cd16393">
    <property type="entry name" value="SPO0J_N"/>
    <property type="match status" value="1"/>
</dbReference>
<dbReference type="InterPro" id="IPR036086">
    <property type="entry name" value="ParB/Sulfiredoxin_sf"/>
</dbReference>
<feature type="domain" description="ParB-like N-terminal" evidence="5">
    <location>
        <begin position="33"/>
        <end position="123"/>
    </location>
</feature>
<dbReference type="GO" id="GO:0007059">
    <property type="term" value="P:chromosome segregation"/>
    <property type="evidence" value="ECO:0007669"/>
    <property type="project" value="UniProtKB-KW"/>
</dbReference>
<dbReference type="InterPro" id="IPR004437">
    <property type="entry name" value="ParB/RepB/Spo0J"/>
</dbReference>
<sequence>MAKRALGSGLNNLFGDINAVYEKNYVDSDTNMQMIKCDDIVPNPMQPRKIFNDESLRELADSIEEHGLLQPIVVRENENGGYILIAGERRLRATKLLQKEHIQAIVISTEDYKMRELALIENVQREDLNPIDLALCYQALLKEYDLTQEKLAQKIHKSRTQITNTLRLLELSDKTRELLQDGKITQGHAKMLIGLTPNDEEMALQSILGQKLNVRETENLAKNLKSKTSKLENNKDSTESLYAESLQNLQEILKTYNIESTIKKNSIILQCDEKSKLDIILQKLQ</sequence>
<keyword evidence="3" id="KW-0238">DNA-binding</keyword>
<comment type="similarity">
    <text evidence="1">Belongs to the ParB family.</text>
</comment>
<dbReference type="InterPro" id="IPR041468">
    <property type="entry name" value="HTH_ParB/Spo0J"/>
</dbReference>
<evidence type="ECO:0000259" key="5">
    <source>
        <dbReference type="SMART" id="SM00470"/>
    </source>
</evidence>
<dbReference type="InterPro" id="IPR050336">
    <property type="entry name" value="Chromosome_partition/occlusion"/>
</dbReference>
<dbReference type="PANTHER" id="PTHR33375">
    <property type="entry name" value="CHROMOSOME-PARTITIONING PROTEIN PARB-RELATED"/>
    <property type="match status" value="1"/>
</dbReference>
<feature type="coiled-coil region" evidence="4">
    <location>
        <begin position="214"/>
        <end position="241"/>
    </location>
</feature>
<dbReference type="SUPFAM" id="SSF109709">
    <property type="entry name" value="KorB DNA-binding domain-like"/>
    <property type="match status" value="1"/>
</dbReference>
<organism evidence="6 7">
    <name type="scientific">Helicobacter bilis</name>
    <dbReference type="NCBI Taxonomy" id="37372"/>
    <lineage>
        <taxon>Bacteria</taxon>
        <taxon>Pseudomonadati</taxon>
        <taxon>Campylobacterota</taxon>
        <taxon>Epsilonproteobacteria</taxon>
        <taxon>Campylobacterales</taxon>
        <taxon>Helicobacteraceae</taxon>
        <taxon>Helicobacter</taxon>
    </lineage>
</organism>
<reference evidence="6 7" key="1">
    <citation type="submission" date="2017-02" db="EMBL/GenBank/DDBJ databases">
        <title>Whole genome sequencing of Helicobacter bilis strain AAQJH.</title>
        <authorList>
            <person name="Conlan S."/>
            <person name="Thomas P.J."/>
            <person name="Mullikin J."/>
            <person name="Palmore T.N."/>
            <person name="Frank K.M."/>
            <person name="Segre J.A."/>
        </authorList>
    </citation>
    <scope>NUCLEOTIDE SEQUENCE [LARGE SCALE GENOMIC DNA]</scope>
    <source>
        <strain evidence="6 7">AAQJH</strain>
    </source>
</reference>
<evidence type="ECO:0000256" key="2">
    <source>
        <dbReference type="ARBA" id="ARBA00022829"/>
    </source>
</evidence>
<keyword evidence="4" id="KW-0175">Coiled coil</keyword>
<dbReference type="NCBIfam" id="TIGR00180">
    <property type="entry name" value="parB_part"/>
    <property type="match status" value="1"/>
</dbReference>